<feature type="domain" description="Fe2OG dioxygenase" evidence="2">
    <location>
        <begin position="185"/>
        <end position="327"/>
    </location>
</feature>
<dbReference type="GO" id="GO:0016491">
    <property type="term" value="F:oxidoreductase activity"/>
    <property type="evidence" value="ECO:0007669"/>
    <property type="project" value="UniProtKB-KW"/>
</dbReference>
<comment type="caution">
    <text evidence="3">The sequence shown here is derived from an EMBL/GenBank/DDBJ whole genome shotgun (WGS) entry which is preliminary data.</text>
</comment>
<dbReference type="PROSITE" id="PS51471">
    <property type="entry name" value="FE2OG_OXY"/>
    <property type="match status" value="1"/>
</dbReference>
<keyword evidence="1" id="KW-0560">Oxidoreductase</keyword>
<dbReference type="EMBL" id="CAKKNE010000001">
    <property type="protein sequence ID" value="CAH0364208.1"/>
    <property type="molecule type" value="Genomic_DNA"/>
</dbReference>
<dbReference type="Gene3D" id="2.60.120.330">
    <property type="entry name" value="B-lactam Antibiotic, Isopenicillin N Synthase, Chain"/>
    <property type="match status" value="1"/>
</dbReference>
<evidence type="ECO:0000259" key="2">
    <source>
        <dbReference type="PROSITE" id="PS51471"/>
    </source>
</evidence>
<dbReference type="InterPro" id="IPR005123">
    <property type="entry name" value="Oxoglu/Fe-dep_dioxygenase_dom"/>
</dbReference>
<keyword evidence="1" id="KW-0479">Metal-binding</keyword>
<dbReference type="Pfam" id="PF14226">
    <property type="entry name" value="DIOX_N"/>
    <property type="match status" value="1"/>
</dbReference>
<dbReference type="InterPro" id="IPR044861">
    <property type="entry name" value="IPNS-like_FE2OG_OXY"/>
</dbReference>
<evidence type="ECO:0000313" key="4">
    <source>
        <dbReference type="Proteomes" id="UP000789595"/>
    </source>
</evidence>
<proteinExistence type="inferred from homology"/>
<evidence type="ECO:0000313" key="3">
    <source>
        <dbReference type="EMBL" id="CAH0364208.1"/>
    </source>
</evidence>
<dbReference type="Pfam" id="PF03171">
    <property type="entry name" value="2OG-FeII_Oxy"/>
    <property type="match status" value="1"/>
</dbReference>
<evidence type="ECO:0000256" key="1">
    <source>
        <dbReference type="RuleBase" id="RU003682"/>
    </source>
</evidence>
<dbReference type="InterPro" id="IPR050231">
    <property type="entry name" value="Iron_ascorbate_oxido_reductase"/>
</dbReference>
<keyword evidence="1" id="KW-0408">Iron</keyword>
<dbReference type="AlphaFoldDB" id="A0A8J2S3C2"/>
<dbReference type="SUPFAM" id="SSF51197">
    <property type="entry name" value="Clavaminate synthase-like"/>
    <property type="match status" value="1"/>
</dbReference>
<reference evidence="3" key="1">
    <citation type="submission" date="2021-11" db="EMBL/GenBank/DDBJ databases">
        <authorList>
            <consortium name="Genoscope - CEA"/>
            <person name="William W."/>
        </authorList>
    </citation>
    <scope>NUCLEOTIDE SEQUENCE</scope>
</reference>
<gene>
    <name evidence="3" type="ORF">PECAL_1P05610</name>
</gene>
<dbReference type="Proteomes" id="UP000789595">
    <property type="component" value="Unassembled WGS sequence"/>
</dbReference>
<name>A0A8J2S3C2_9STRA</name>
<sequence>MAAIAADVDVERSLRSSATGTTRSAADGAGRVPVIDMSQSDAAEAMWAAATSVGFFTVVNHGVPDELIENAFASSKQFFARDLDAKQRESPFAPQLNSGFEYFSQIRPSTGTADQKESLQITAREGAMDGRWPAEPEALQPVARAMMEASQRLAARILDMLEPRACPNLAPGTLQKSHTLWGQGGQCTLRLLHYPPTAPPEVDSGLWRAGPHTDWCCVTLLYQLPGPRAASGPIYGVSRRWRKRGRLTDPPRTGHEGLECAANPRAGAGQSGWLRVDPVAGGVAVNIGDMLSRWADGRVLSNLHRVRTPTGAECGRPRQSIAFFMQADKEALIESSGETITAGDYILGRIRSNFAAKFGDK</sequence>
<dbReference type="InterPro" id="IPR027443">
    <property type="entry name" value="IPNS-like_sf"/>
</dbReference>
<comment type="similarity">
    <text evidence="1">Belongs to the iron/ascorbate-dependent oxidoreductase family.</text>
</comment>
<keyword evidence="4" id="KW-1185">Reference proteome</keyword>
<protein>
    <recommendedName>
        <fullName evidence="2">Fe2OG dioxygenase domain-containing protein</fullName>
    </recommendedName>
</protein>
<accession>A0A8J2S3C2</accession>
<dbReference type="InterPro" id="IPR026992">
    <property type="entry name" value="DIOX_N"/>
</dbReference>
<dbReference type="PANTHER" id="PTHR47990">
    <property type="entry name" value="2-OXOGLUTARATE (2OG) AND FE(II)-DEPENDENT OXYGENASE SUPERFAMILY PROTEIN-RELATED"/>
    <property type="match status" value="1"/>
</dbReference>
<organism evidence="3 4">
    <name type="scientific">Pelagomonas calceolata</name>
    <dbReference type="NCBI Taxonomy" id="35677"/>
    <lineage>
        <taxon>Eukaryota</taxon>
        <taxon>Sar</taxon>
        <taxon>Stramenopiles</taxon>
        <taxon>Ochrophyta</taxon>
        <taxon>Pelagophyceae</taxon>
        <taxon>Pelagomonadales</taxon>
        <taxon>Pelagomonadaceae</taxon>
        <taxon>Pelagomonas</taxon>
    </lineage>
</organism>
<dbReference type="OrthoDB" id="288590at2759"/>
<dbReference type="GO" id="GO:0046872">
    <property type="term" value="F:metal ion binding"/>
    <property type="evidence" value="ECO:0007669"/>
    <property type="project" value="UniProtKB-KW"/>
</dbReference>